<name>A0A9N9I5C0_9GLOM</name>
<evidence type="ECO:0000313" key="2">
    <source>
        <dbReference type="EMBL" id="CAG8721057.1"/>
    </source>
</evidence>
<feature type="non-terminal residue" evidence="2">
    <location>
        <position position="73"/>
    </location>
</feature>
<accession>A0A9N9I5C0</accession>
<dbReference type="OrthoDB" id="2409695at2759"/>
<dbReference type="AlphaFoldDB" id="A0A9N9I5C0"/>
<protein>
    <submittedName>
        <fullName evidence="2">6281_t:CDS:1</fullName>
    </submittedName>
</protein>
<proteinExistence type="predicted"/>
<gene>
    <name evidence="2" type="ORF">RFULGI_LOCUS11459</name>
</gene>
<dbReference type="EMBL" id="CAJVPZ010025018">
    <property type="protein sequence ID" value="CAG8721057.1"/>
    <property type="molecule type" value="Genomic_DNA"/>
</dbReference>
<reference evidence="2" key="1">
    <citation type="submission" date="2021-06" db="EMBL/GenBank/DDBJ databases">
        <authorList>
            <person name="Kallberg Y."/>
            <person name="Tangrot J."/>
            <person name="Rosling A."/>
        </authorList>
    </citation>
    <scope>NUCLEOTIDE SEQUENCE</scope>
    <source>
        <strain evidence="2">IN212</strain>
    </source>
</reference>
<evidence type="ECO:0000256" key="1">
    <source>
        <dbReference type="SAM" id="MobiDB-lite"/>
    </source>
</evidence>
<comment type="caution">
    <text evidence="2">The sequence shown here is derived from an EMBL/GenBank/DDBJ whole genome shotgun (WGS) entry which is preliminary data.</text>
</comment>
<feature type="region of interest" description="Disordered" evidence="1">
    <location>
        <begin position="1"/>
        <end position="36"/>
    </location>
</feature>
<dbReference type="Proteomes" id="UP000789396">
    <property type="component" value="Unassembled WGS sequence"/>
</dbReference>
<organism evidence="2 3">
    <name type="scientific">Racocetra fulgida</name>
    <dbReference type="NCBI Taxonomy" id="60492"/>
    <lineage>
        <taxon>Eukaryota</taxon>
        <taxon>Fungi</taxon>
        <taxon>Fungi incertae sedis</taxon>
        <taxon>Mucoromycota</taxon>
        <taxon>Glomeromycotina</taxon>
        <taxon>Glomeromycetes</taxon>
        <taxon>Diversisporales</taxon>
        <taxon>Gigasporaceae</taxon>
        <taxon>Racocetra</taxon>
    </lineage>
</organism>
<sequence>MDQSMGQTIYPQQQNHNGQPQRPRNFGTRPNAQNAENLFASNLLNIQQYNNLVGGTDPFLSTQRMHGAQISPQ</sequence>
<keyword evidence="3" id="KW-1185">Reference proteome</keyword>
<feature type="region of interest" description="Disordered" evidence="1">
    <location>
        <begin position="52"/>
        <end position="73"/>
    </location>
</feature>
<evidence type="ECO:0000313" key="3">
    <source>
        <dbReference type="Proteomes" id="UP000789396"/>
    </source>
</evidence>